<feature type="region of interest" description="Disordered" evidence="4">
    <location>
        <begin position="755"/>
        <end position="784"/>
    </location>
</feature>
<organism evidence="6 7">
    <name type="scientific">Octopus sinensis</name>
    <name type="common">East Asian common octopus</name>
    <dbReference type="NCBI Taxonomy" id="2607531"/>
    <lineage>
        <taxon>Eukaryota</taxon>
        <taxon>Metazoa</taxon>
        <taxon>Spiralia</taxon>
        <taxon>Lophotrochozoa</taxon>
        <taxon>Mollusca</taxon>
        <taxon>Cephalopoda</taxon>
        <taxon>Coleoidea</taxon>
        <taxon>Octopodiformes</taxon>
        <taxon>Octopoda</taxon>
        <taxon>Incirrata</taxon>
        <taxon>Octopodidae</taxon>
        <taxon>Octopus</taxon>
    </lineage>
</organism>
<dbReference type="Pfam" id="PF00246">
    <property type="entry name" value="Peptidase_M14"/>
    <property type="match status" value="1"/>
</dbReference>
<dbReference type="PROSITE" id="PS52035">
    <property type="entry name" value="PEPTIDASE_M14"/>
    <property type="match status" value="1"/>
</dbReference>
<feature type="region of interest" description="Disordered" evidence="4">
    <location>
        <begin position="866"/>
        <end position="929"/>
    </location>
</feature>
<dbReference type="Gene3D" id="2.60.40.3120">
    <property type="match status" value="1"/>
</dbReference>
<reference evidence="7" key="1">
    <citation type="submission" date="2025-08" db="UniProtKB">
        <authorList>
            <consortium name="RefSeq"/>
        </authorList>
    </citation>
    <scope>IDENTIFICATION</scope>
</reference>
<evidence type="ECO:0000313" key="6">
    <source>
        <dbReference type="Proteomes" id="UP000515154"/>
    </source>
</evidence>
<dbReference type="AlphaFoldDB" id="A0A6P7S9N1"/>
<feature type="active site" description="Proton donor/acceptor" evidence="3">
    <location>
        <position position="669"/>
    </location>
</feature>
<dbReference type="PANTHER" id="PTHR12756:SF4">
    <property type="entry name" value="PEPTIDASE M14 CARBOXYPEPTIDASE A DOMAIN-CONTAINING PROTEIN"/>
    <property type="match status" value="1"/>
</dbReference>
<keyword evidence="6" id="KW-1185">Reference proteome</keyword>
<evidence type="ECO:0000313" key="7">
    <source>
        <dbReference type="RefSeq" id="XP_029634967.1"/>
    </source>
</evidence>
<dbReference type="PANTHER" id="PTHR12756">
    <property type="entry name" value="CYTOSOLIC CARBOXYPEPTIDASE"/>
    <property type="match status" value="1"/>
</dbReference>
<dbReference type="Gene3D" id="3.40.630.10">
    <property type="entry name" value="Zn peptidases"/>
    <property type="match status" value="1"/>
</dbReference>
<evidence type="ECO:0000256" key="1">
    <source>
        <dbReference type="ARBA" id="ARBA00001947"/>
    </source>
</evidence>
<feature type="domain" description="Peptidase M14" evidence="5">
    <location>
        <begin position="429"/>
        <end position="706"/>
    </location>
</feature>
<dbReference type="RefSeq" id="XP_029634967.1">
    <property type="nucleotide sequence ID" value="XM_029779107.2"/>
</dbReference>
<dbReference type="InterPro" id="IPR050821">
    <property type="entry name" value="Cytosolic_carboxypeptidase"/>
</dbReference>
<feature type="compositionally biased region" description="Polar residues" evidence="4">
    <location>
        <begin position="906"/>
        <end position="917"/>
    </location>
</feature>
<comment type="cofactor">
    <cofactor evidence="1">
        <name>Zn(2+)</name>
        <dbReference type="ChEBI" id="CHEBI:29105"/>
    </cofactor>
</comment>
<evidence type="ECO:0000256" key="2">
    <source>
        <dbReference type="ARBA" id="ARBA00005988"/>
    </source>
</evidence>
<feature type="compositionally biased region" description="Acidic residues" evidence="4">
    <location>
        <begin position="868"/>
        <end position="877"/>
    </location>
</feature>
<dbReference type="GO" id="GO:0006508">
    <property type="term" value="P:proteolysis"/>
    <property type="evidence" value="ECO:0007669"/>
    <property type="project" value="InterPro"/>
</dbReference>
<dbReference type="GO" id="GO:0008270">
    <property type="term" value="F:zinc ion binding"/>
    <property type="evidence" value="ECO:0007669"/>
    <property type="project" value="InterPro"/>
</dbReference>
<proteinExistence type="inferred from homology"/>
<gene>
    <name evidence="7" type="primary">LOC115210503</name>
</gene>
<evidence type="ECO:0000256" key="4">
    <source>
        <dbReference type="SAM" id="MobiDB-lite"/>
    </source>
</evidence>
<dbReference type="InterPro" id="IPR040626">
    <property type="entry name" value="Pepdidase_M14_N"/>
</dbReference>
<comment type="similarity">
    <text evidence="2 3">Belongs to the peptidase M14 family.</text>
</comment>
<accession>A0A6P7S9N1</accession>
<dbReference type="Proteomes" id="UP000515154">
    <property type="component" value="Linkage group LG4"/>
</dbReference>
<sequence length="1127" mass="130263">MVENQHEHASTIKLSHTTITTSSNSTTLSFFSRDLFQMPEQKKTESLNLQVGSAEWQEYIRQELQRELEAKVRAVLKTPPIERLQKLREKIQQQKKDNKPNVMQFNDKLLIHWISSKEQQENEEREQQEKQERLHRNQQLMTKQRTLPSFTYNIPPLFQPFVKNENSVIGYRRYFDAECNIPEPIMDRLYRNLEPPNTFRPVENFCKLQNEFGFKWPDSLGPLLPSVKFQNGTKHLSEPLSNYLAVPTQTIETQIAPYKSHTKWSRPIIVYDSERNSPYNCPLMSSEDYGPSLVFESRFESGNLRQARRVGQFEYEFVLKSDLYTNRHTQWYFFRIENTVPGIDYKFRIVNLLKKDSLYNYGMRPLIYSEEEFKRNAVGWKRTGHHILYSRNITNLQCPLLTRGIPYYMLEWQMEFPYADSQYYLAHCYPYTFTDLKDDLDDLITQPSTSPWLKREVLCETRAGNSCFLVTITDFDTSDEEKQAVVLSARVHPGESQSSWMMKGILYFLTSPHVAAQELRKKFIFKIVPMLNPDGVIIGNYRCSLVGRDLNRNFRHPIKSSCPTVWYLKSMIEKLGQNHQIMLYCDLHGHSRKHNVFMYGNNTCDNGKSGIASAKSFLNDRLFPWITALQAPDKFSFTSCKFRIRKCKESTGRVVMWRQLHIANSFTMEAAFSGSVLDRGQKPCHFSIGDYEDMGKSLCMAIYNFHKAQADERLQAKFTFSLTRQITQQLMKNNDTSNNKVPQLKDILRENQQNKAKNDIHASKRHHSNNQNQNRGDEKDTTEGEIVDSAVSGLNYSGSRMDAASEDLLVMPQQRTTPTYGSNDKIQELMMDGSDQLDETTNNPLETMNGCLKLLLSLKATEALVESDSSDSDSDTDSEIKPEVQKPPQRRRESRKKRSRCLPPSVKTSSLKTAWTKDSSKKKTNVSSIAAKKEQKVSKYLPHFVSKYDGRTNGGIPCYSKERSLERIAAKRLLRAKEHFDDKEQTGDNSGSEYQHIEGISFYPRYWTHVDIIHSKSHNVFSKGSSTSAKSFLNPTFQSQIRSCNGSAYCVRNSEEAVTDQGLTSDNSKIHEVCPKFLPAGCPLKPRHRSLEQLNHLQSARLLRTNKVEPCDFKTIRFNIDTYGILG</sequence>
<feature type="compositionally biased region" description="Basic residues" evidence="4">
    <location>
        <begin position="888"/>
        <end position="900"/>
    </location>
</feature>
<evidence type="ECO:0000256" key="3">
    <source>
        <dbReference type="PROSITE-ProRule" id="PRU01379"/>
    </source>
</evidence>
<dbReference type="SUPFAM" id="SSF53187">
    <property type="entry name" value="Zn-dependent exopeptidases"/>
    <property type="match status" value="1"/>
</dbReference>
<dbReference type="Pfam" id="PF18027">
    <property type="entry name" value="Pepdidase_M14_N"/>
    <property type="match status" value="1"/>
</dbReference>
<name>A0A6P7S9N1_9MOLL</name>
<evidence type="ECO:0000259" key="5">
    <source>
        <dbReference type="PROSITE" id="PS52035"/>
    </source>
</evidence>
<dbReference type="InterPro" id="IPR000834">
    <property type="entry name" value="Peptidase_M14"/>
</dbReference>
<protein>
    <submittedName>
        <fullName evidence="7">Cytosolic carboxypeptidase 2-like</fullName>
    </submittedName>
</protein>
<dbReference type="KEGG" id="osn:115210503"/>
<dbReference type="GO" id="GO:0004181">
    <property type="term" value="F:metallocarboxypeptidase activity"/>
    <property type="evidence" value="ECO:0007669"/>
    <property type="project" value="InterPro"/>
</dbReference>